<evidence type="ECO:0000313" key="3">
    <source>
        <dbReference type="EMBL" id="EAS06036.2"/>
    </source>
</evidence>
<feature type="compositionally biased region" description="Polar residues" evidence="2">
    <location>
        <begin position="1145"/>
        <end position="1163"/>
    </location>
</feature>
<evidence type="ECO:0000256" key="2">
    <source>
        <dbReference type="SAM" id="MobiDB-lite"/>
    </source>
</evidence>
<dbReference type="InParanoid" id="Q24E65"/>
<feature type="compositionally biased region" description="Basic and acidic residues" evidence="2">
    <location>
        <begin position="1165"/>
        <end position="1205"/>
    </location>
</feature>
<reference evidence="4" key="1">
    <citation type="journal article" date="2006" name="PLoS Biol.">
        <title>Macronuclear genome sequence of the ciliate Tetrahymena thermophila, a model eukaryote.</title>
        <authorList>
            <person name="Eisen J.A."/>
            <person name="Coyne R.S."/>
            <person name="Wu M."/>
            <person name="Wu D."/>
            <person name="Thiagarajan M."/>
            <person name="Wortman J.R."/>
            <person name="Badger J.H."/>
            <person name="Ren Q."/>
            <person name="Amedeo P."/>
            <person name="Jones K.M."/>
            <person name="Tallon L.J."/>
            <person name="Delcher A.L."/>
            <person name="Salzberg S.L."/>
            <person name="Silva J.C."/>
            <person name="Haas B.J."/>
            <person name="Majoros W.H."/>
            <person name="Farzad M."/>
            <person name="Carlton J.M."/>
            <person name="Smith R.K. Jr."/>
            <person name="Garg J."/>
            <person name="Pearlman R.E."/>
            <person name="Karrer K.M."/>
            <person name="Sun L."/>
            <person name="Manning G."/>
            <person name="Elde N.C."/>
            <person name="Turkewitz A.P."/>
            <person name="Asai D.J."/>
            <person name="Wilkes D.E."/>
            <person name="Wang Y."/>
            <person name="Cai H."/>
            <person name="Collins K."/>
            <person name="Stewart B.A."/>
            <person name="Lee S.R."/>
            <person name="Wilamowska K."/>
            <person name="Weinberg Z."/>
            <person name="Ruzzo W.L."/>
            <person name="Wloga D."/>
            <person name="Gaertig J."/>
            <person name="Frankel J."/>
            <person name="Tsao C.-C."/>
            <person name="Gorovsky M.A."/>
            <person name="Keeling P.J."/>
            <person name="Waller R.F."/>
            <person name="Patron N.J."/>
            <person name="Cherry J.M."/>
            <person name="Stover N.A."/>
            <person name="Krieger C.J."/>
            <person name="del Toro C."/>
            <person name="Ryder H.F."/>
            <person name="Williamson S.C."/>
            <person name="Barbeau R.A."/>
            <person name="Hamilton E.P."/>
            <person name="Orias E."/>
        </authorList>
    </citation>
    <scope>NUCLEOTIDE SEQUENCE [LARGE SCALE GENOMIC DNA]</scope>
    <source>
        <strain evidence="4">SB210</strain>
    </source>
</reference>
<feature type="compositionally biased region" description="Polar residues" evidence="2">
    <location>
        <begin position="204"/>
        <end position="215"/>
    </location>
</feature>
<feature type="region of interest" description="Disordered" evidence="2">
    <location>
        <begin position="183"/>
        <end position="215"/>
    </location>
</feature>
<feature type="compositionally biased region" description="Basic and acidic residues" evidence="2">
    <location>
        <begin position="407"/>
        <end position="416"/>
    </location>
</feature>
<feature type="region of interest" description="Disordered" evidence="2">
    <location>
        <begin position="364"/>
        <end position="418"/>
    </location>
</feature>
<feature type="region of interest" description="Disordered" evidence="2">
    <location>
        <begin position="934"/>
        <end position="970"/>
    </location>
</feature>
<proteinExistence type="predicted"/>
<feature type="compositionally biased region" description="Low complexity" evidence="2">
    <location>
        <begin position="987"/>
        <end position="1059"/>
    </location>
</feature>
<feature type="compositionally biased region" description="Polar residues" evidence="2">
    <location>
        <begin position="874"/>
        <end position="889"/>
    </location>
</feature>
<feature type="compositionally biased region" description="Polar residues" evidence="2">
    <location>
        <begin position="850"/>
        <end position="860"/>
    </location>
</feature>
<keyword evidence="4" id="KW-1185">Reference proteome</keyword>
<dbReference type="Proteomes" id="UP000009168">
    <property type="component" value="Unassembled WGS sequence"/>
</dbReference>
<accession>Q24E65</accession>
<feature type="compositionally biased region" description="Polar residues" evidence="2">
    <location>
        <begin position="271"/>
        <end position="283"/>
    </location>
</feature>
<feature type="compositionally biased region" description="Low complexity" evidence="2">
    <location>
        <begin position="64"/>
        <end position="86"/>
    </location>
</feature>
<feature type="region of interest" description="Disordered" evidence="2">
    <location>
        <begin position="985"/>
        <end position="1072"/>
    </location>
</feature>
<feature type="region of interest" description="Disordered" evidence="2">
    <location>
        <begin position="271"/>
        <end position="290"/>
    </location>
</feature>
<evidence type="ECO:0000313" key="4">
    <source>
        <dbReference type="Proteomes" id="UP000009168"/>
    </source>
</evidence>
<feature type="compositionally biased region" description="Polar residues" evidence="2">
    <location>
        <begin position="309"/>
        <end position="322"/>
    </location>
</feature>
<feature type="region of interest" description="Disordered" evidence="2">
    <location>
        <begin position="663"/>
        <end position="687"/>
    </location>
</feature>
<feature type="compositionally biased region" description="Basic and acidic residues" evidence="2">
    <location>
        <begin position="22"/>
        <end position="41"/>
    </location>
</feature>
<sequence length="1299" mass="152559">MGDQGEYSQNDQQNYEESYESDIQKKFERELQNMERSRQKETYNGQEDYNDGYQNEQNQDDDQQNYNNEDQGEEYNQQQEEYNQEGGNDGEFQDQDPNVENNQQDQSYEQQHQQDYDQQNQSQMHENSQNLPEENHDNFDNEEVSKKVETHQNDDGSITTVTYTTVTKTKKIDLQDYSMPTIEEQDTDKITKHTRHGLSKEKSQSPNQNKNIFNSLDEVSQQKLIIKSLKEELKDEREINTIQALEIESLKQLVRKLQGNIETLQLQIKGEQNTQQMSSPQKSENSKRNERIFNQVKIYQSMEVKNTKQDTSITNKTQNLKNNEQEEMGASENGQQNQEKIYLTTFQKSLWIPQKEKMAEKQLYETPVQEQEQKLKTLRPLKKITPKDKQQLQQSKINKDQNSQSDIESKSKKKTDASVFDEELSKIAKQNKEQFAAVYKQNKLKLRQEMFEDYQKRKQELLEKRENRNRLDANWQESLHPVSRAKSVKNISVNVFNMSDKQHRHDLRTPSYMERQMQTIQKEMDKINSKSISNLPTLENGYSPNSISSIAAGNNLKKQIEIKSSISIPNISQSPDNQFSKSQVSKKKLFLYQITDADKNYLLKSHQYKHLKLSKEELKQQQENIENLKEKHKEEELQKLERYNQLKVSPEYCLMRKNSEEIRRSQVQSAKSNHRKSQEQHSSSQIRVSYPALSGLLSQNINMNQSNNLDKDQFLSSSTSSKVVVKGNPYSLESNPQKEEPYPPTPKKKVKSQIITTQITTTNATQSVQHPGINNPYVISSIKKSKDGNNPENNIWENDQDQQQKKSASQDNGKVQINQITYTTTSTTRNNNKNEKQDQPKKEKQQQNNSDDGNNISNKQKGIEKPVQDRRNTDQNSQSDTNEKANSLSQDEKNKVPIGNYKIQQHEYNELFQKGKFNNDHNKKQINWDDKIIKNKNDPKNKLNAQLNDKNNQNTNQQQQQQQKQPQIQQNYQNRVQNTYFQQKYSTQQPQNQIQQTKQPPQQVQPNNQQIKKQMEQQNKNNSNQQPQNQKPNQQQPNLNNSMNKSQVSKNSQQNQDSNRGSDSNKSASPKQNVQNNYQYNQYAEDQSQQQYEQDYQDQDYIKRPSSNNKQDSDDESDREKYNNQYNSDYNKMQGMGNLQGVQGKFTQFNAQGQQVAQNQKPQIQKREPKVREQPPPPKKSEFVEKLEKEAQKDSKVEVRDEKVYLKPIESDDEPMFGYDSSGQEEEEEEEQPKQNTQKRSSIKQTNSVSNNQKKRVSLKREEEDYEYEEEEEENEAKYRKTPRTPFNQNQQDEDDQYN</sequence>
<feature type="coiled-coil region" evidence="1">
    <location>
        <begin position="608"/>
        <end position="638"/>
    </location>
</feature>
<feature type="region of interest" description="Disordered" evidence="2">
    <location>
        <begin position="1"/>
        <end position="154"/>
    </location>
</feature>
<feature type="compositionally biased region" description="Polar residues" evidence="2">
    <location>
        <begin position="1"/>
        <end position="16"/>
    </location>
</feature>
<feature type="compositionally biased region" description="Polar residues" evidence="2">
    <location>
        <begin position="391"/>
        <end position="406"/>
    </location>
</feature>
<feature type="compositionally biased region" description="Low complexity" evidence="2">
    <location>
        <begin position="753"/>
        <end position="766"/>
    </location>
</feature>
<feature type="coiled-coil region" evidence="1">
    <location>
        <begin position="444"/>
        <end position="474"/>
    </location>
</feature>
<dbReference type="EMBL" id="GG662311">
    <property type="protein sequence ID" value="EAS06036.2"/>
    <property type="molecule type" value="Genomic_DNA"/>
</dbReference>
<feature type="compositionally biased region" description="Low complexity" evidence="2">
    <location>
        <begin position="818"/>
        <end position="831"/>
    </location>
</feature>
<feature type="compositionally biased region" description="Low complexity" evidence="2">
    <location>
        <begin position="100"/>
        <end position="123"/>
    </location>
</feature>
<feature type="region of interest" description="Disordered" evidence="2">
    <location>
        <begin position="1101"/>
        <end position="1299"/>
    </location>
</feature>
<name>Q24E65_TETTS</name>
<organism evidence="3 4">
    <name type="scientific">Tetrahymena thermophila (strain SB210)</name>
    <dbReference type="NCBI Taxonomy" id="312017"/>
    <lineage>
        <taxon>Eukaryota</taxon>
        <taxon>Sar</taxon>
        <taxon>Alveolata</taxon>
        <taxon>Ciliophora</taxon>
        <taxon>Intramacronucleata</taxon>
        <taxon>Oligohymenophorea</taxon>
        <taxon>Hymenostomatida</taxon>
        <taxon>Tetrahymenina</taxon>
        <taxon>Tetrahymenidae</taxon>
        <taxon>Tetrahymena</taxon>
    </lineage>
</organism>
<feature type="compositionally biased region" description="Polar residues" evidence="2">
    <location>
        <begin position="1234"/>
        <end position="1252"/>
    </location>
</feature>
<evidence type="ECO:0000256" key="1">
    <source>
        <dbReference type="SAM" id="Coils"/>
    </source>
</evidence>
<dbReference type="HOGENOM" id="CLU_260134_0_0_1"/>
<feature type="region of interest" description="Disordered" evidence="2">
    <location>
        <begin position="726"/>
        <end position="896"/>
    </location>
</feature>
<gene>
    <name evidence="3" type="ORF">TTHERM_00852750</name>
</gene>
<feature type="compositionally biased region" description="Low complexity" evidence="2">
    <location>
        <begin position="942"/>
        <end position="970"/>
    </location>
</feature>
<dbReference type="GeneID" id="7830540"/>
<feature type="compositionally biased region" description="Basic and acidic residues" evidence="2">
    <location>
        <begin position="832"/>
        <end position="845"/>
    </location>
</feature>
<dbReference type="KEGG" id="tet:TTHERM_00852750"/>
<feature type="compositionally biased region" description="Polar residues" evidence="2">
    <location>
        <begin position="1061"/>
        <end position="1071"/>
    </location>
</feature>
<feature type="region of interest" description="Disordered" evidence="2">
    <location>
        <begin position="307"/>
        <end position="337"/>
    </location>
</feature>
<feature type="compositionally biased region" description="Basic and acidic residues" evidence="2">
    <location>
        <begin position="861"/>
        <end position="873"/>
    </location>
</feature>
<feature type="compositionally biased region" description="Acidic residues" evidence="2">
    <location>
        <begin position="1264"/>
        <end position="1275"/>
    </location>
</feature>
<keyword evidence="1" id="KW-0175">Coiled coil</keyword>
<dbReference type="RefSeq" id="XP_001026281.2">
    <property type="nucleotide sequence ID" value="XM_001026281.2"/>
</dbReference>
<protein>
    <submittedName>
        <fullName evidence="3">Uncharacterized protein</fullName>
    </submittedName>
</protein>
<feature type="compositionally biased region" description="Basic and acidic residues" evidence="2">
    <location>
        <begin position="133"/>
        <end position="154"/>
    </location>
</feature>